<dbReference type="EMBL" id="JASWJB010000116">
    <property type="protein sequence ID" value="KAK2596237.1"/>
    <property type="molecule type" value="Genomic_DNA"/>
</dbReference>
<organism evidence="2 3">
    <name type="scientific">Conoideocrella luteorostrata</name>
    <dbReference type="NCBI Taxonomy" id="1105319"/>
    <lineage>
        <taxon>Eukaryota</taxon>
        <taxon>Fungi</taxon>
        <taxon>Dikarya</taxon>
        <taxon>Ascomycota</taxon>
        <taxon>Pezizomycotina</taxon>
        <taxon>Sordariomycetes</taxon>
        <taxon>Hypocreomycetidae</taxon>
        <taxon>Hypocreales</taxon>
        <taxon>Clavicipitaceae</taxon>
        <taxon>Conoideocrella</taxon>
    </lineage>
</organism>
<dbReference type="Proteomes" id="UP001251528">
    <property type="component" value="Unassembled WGS sequence"/>
</dbReference>
<feature type="domain" description="Heterokaryon incompatibility" evidence="1">
    <location>
        <begin position="61"/>
        <end position="195"/>
    </location>
</feature>
<dbReference type="AlphaFoldDB" id="A0AAJ0CQJ0"/>
<dbReference type="PANTHER" id="PTHR24148">
    <property type="entry name" value="ANKYRIN REPEAT DOMAIN-CONTAINING PROTEIN 39 HOMOLOG-RELATED"/>
    <property type="match status" value="1"/>
</dbReference>
<evidence type="ECO:0000313" key="3">
    <source>
        <dbReference type="Proteomes" id="UP001251528"/>
    </source>
</evidence>
<comment type="caution">
    <text evidence="2">The sequence shown here is derived from an EMBL/GenBank/DDBJ whole genome shotgun (WGS) entry which is preliminary data.</text>
</comment>
<dbReference type="PANTHER" id="PTHR24148:SF73">
    <property type="entry name" value="HET DOMAIN PROTEIN (AFU_ORTHOLOGUE AFUA_8G01020)"/>
    <property type="match status" value="1"/>
</dbReference>
<dbReference type="Pfam" id="PF06985">
    <property type="entry name" value="HET"/>
    <property type="match status" value="1"/>
</dbReference>
<reference evidence="2" key="1">
    <citation type="submission" date="2023-06" db="EMBL/GenBank/DDBJ databases">
        <title>Conoideocrella luteorostrata (Hypocreales: Clavicipitaceae), a potential biocontrol fungus for elongate hemlock scale in United States Christmas tree production areas.</title>
        <authorList>
            <person name="Barrett H."/>
            <person name="Lovett B."/>
            <person name="Macias A.M."/>
            <person name="Stajich J.E."/>
            <person name="Kasson M.T."/>
        </authorList>
    </citation>
    <scope>NUCLEOTIDE SEQUENCE</scope>
    <source>
        <strain evidence="2">ARSEF 14590</strain>
    </source>
</reference>
<gene>
    <name evidence="2" type="ORF">QQS21_006329</name>
</gene>
<protein>
    <recommendedName>
        <fullName evidence="1">Heterokaryon incompatibility domain-containing protein</fullName>
    </recommendedName>
</protein>
<evidence type="ECO:0000259" key="1">
    <source>
        <dbReference type="Pfam" id="PF06985"/>
    </source>
</evidence>
<dbReference type="InterPro" id="IPR052895">
    <property type="entry name" value="HetReg/Transcr_Mod"/>
</dbReference>
<accession>A0AAJ0CQJ0</accession>
<sequence length="633" mass="72165">MPPQSAGVRKTQRPRSFFKFRYKPLDPVKLEIRVLELAPGKPNSRIFGKLIHLSLLDSPNFDALSYMWGPPKPSYKISINGDNSFQVGRNLRKALDDLRLPDRPRIIWTDAVCINQSDNAEKEHQVKLMRRVYSSAETVCAWIDHNVHPSLPVFEDLRQLGKGVEISDFADEAFWYPVADIFRNPYWRRLWIQQELILAKHIQIYCRQNVFEGQELLQFQFKINEVKYKPNRPGSPEGALLSYVDDVQTNMPSLPRVLYGGILRARATIAEARQMSSGPRSPAETPGTRIDLFTQSRALNMTDKRDRVYGILGLTTDSEAEEVVVDYSLSTRQVYTQVFRLFIQKNQDLSFLCFDPNPNTASHSQKAEHDSSGFPSWMPSQDVLWGSIRASRASGERLAESAVIDPLTCVLSAQGLCVDIVSFVGESRPQGWEPFYQLVSNLGEYCRRLWPDDTMEFPYEREHVNALLFPWILPGRYRTLYRHKKPTHQERFEILRDIHKAIEKLGKDDFSISDIVRGGYTPANVLSQLRRDQCFAILNTIDHTVIVGTEYKRMGSARLNTHVRPGDQVWVIFGCPMPLILRPKADNNGRYTVLGTVIIPGLMAGEALELASEPAAANGKVVNGWRETTIEIE</sequence>
<name>A0AAJ0CQJ0_9HYPO</name>
<evidence type="ECO:0000313" key="2">
    <source>
        <dbReference type="EMBL" id="KAK2596237.1"/>
    </source>
</evidence>
<dbReference type="InterPro" id="IPR010730">
    <property type="entry name" value="HET"/>
</dbReference>
<keyword evidence="3" id="KW-1185">Reference proteome</keyword>
<proteinExistence type="predicted"/>